<keyword evidence="4" id="KW-1185">Reference proteome</keyword>
<dbReference type="AlphaFoldDB" id="A0A4R4RNY2"/>
<comment type="caution">
    <text evidence="3">The sequence shown here is derived from an EMBL/GenBank/DDBJ whole genome shotgun (WGS) entry which is preliminary data.</text>
</comment>
<feature type="compositionally biased region" description="Low complexity" evidence="1">
    <location>
        <begin position="19"/>
        <end position="48"/>
    </location>
</feature>
<evidence type="ECO:0000313" key="4">
    <source>
        <dbReference type="Proteomes" id="UP000295621"/>
    </source>
</evidence>
<dbReference type="RefSeq" id="WP_131983396.1">
    <property type="nucleotide sequence ID" value="NZ_SMKL01000027.1"/>
</dbReference>
<feature type="region of interest" description="Disordered" evidence="1">
    <location>
        <begin position="19"/>
        <end position="90"/>
    </location>
</feature>
<evidence type="ECO:0000256" key="1">
    <source>
        <dbReference type="SAM" id="MobiDB-lite"/>
    </source>
</evidence>
<organism evidence="3 4">
    <name type="scientific">Jiangella ureilytica</name>
    <dbReference type="NCBI Taxonomy" id="2530374"/>
    <lineage>
        <taxon>Bacteria</taxon>
        <taxon>Bacillati</taxon>
        <taxon>Actinomycetota</taxon>
        <taxon>Actinomycetes</taxon>
        <taxon>Jiangellales</taxon>
        <taxon>Jiangellaceae</taxon>
        <taxon>Jiangella</taxon>
    </lineage>
</organism>
<accession>A0A4R4RNY2</accession>
<feature type="signal peptide" evidence="2">
    <location>
        <begin position="1"/>
        <end position="18"/>
    </location>
</feature>
<dbReference type="OrthoDB" id="3789092at2"/>
<keyword evidence="2" id="KW-0732">Signal</keyword>
<protein>
    <recommendedName>
        <fullName evidence="5">Bacterial spore germination immunoglobulin-like domain-containing protein</fullName>
    </recommendedName>
</protein>
<gene>
    <name evidence="3" type="ORF">E1212_13910</name>
</gene>
<evidence type="ECO:0000256" key="2">
    <source>
        <dbReference type="SAM" id="SignalP"/>
    </source>
</evidence>
<evidence type="ECO:0008006" key="5">
    <source>
        <dbReference type="Google" id="ProtNLM"/>
    </source>
</evidence>
<feature type="compositionally biased region" description="Acidic residues" evidence="1">
    <location>
        <begin position="49"/>
        <end position="59"/>
    </location>
</feature>
<evidence type="ECO:0000313" key="3">
    <source>
        <dbReference type="EMBL" id="TDC50839.1"/>
    </source>
</evidence>
<dbReference type="EMBL" id="SMKL01000027">
    <property type="protein sequence ID" value="TDC50839.1"/>
    <property type="molecule type" value="Genomic_DNA"/>
</dbReference>
<dbReference type="Proteomes" id="UP000295621">
    <property type="component" value="Unassembled WGS sequence"/>
</dbReference>
<name>A0A4R4RNY2_9ACTN</name>
<reference evidence="3 4" key="1">
    <citation type="submission" date="2019-02" db="EMBL/GenBank/DDBJ databases">
        <title>Draft genome sequences of novel Actinobacteria.</title>
        <authorList>
            <person name="Sahin N."/>
            <person name="Ay H."/>
            <person name="Saygin H."/>
        </authorList>
    </citation>
    <scope>NUCLEOTIDE SEQUENCE [LARGE SCALE GENOMIC DNA]</scope>
    <source>
        <strain evidence="3 4">KC603</strain>
    </source>
</reference>
<feature type="chain" id="PRO_5039123051" description="Bacterial spore germination immunoglobulin-like domain-containing protein" evidence="2">
    <location>
        <begin position="19"/>
        <end position="329"/>
    </location>
</feature>
<sequence>MRRITGCLPLAAVLLVLAGCGDDSDGGSAAETSEPTAEASEQPGPTQEPTEEPAADDDASCAADGPPQVTVTDPGAEPRSVMELSPTAGDTVELDMRILSESTQTLDGEAQPPQQIPPMIFGLAVTVDEVTDEQISMSVVYDRAEFESDDPQLQATMESMVGLTSTVTTNRSGVFIDGTIDTTGVDPALGAAIGQMGAQLEQLAMPLPTDPVGVGAVWDVTTAIDSNGVVFCSTTTYRLTEFDGDAYAFETEVTQQAQPTTLEQGTATIEVLEGTGTGSGTSSGSLSFPMAVSGSSTGSNSILLLVEDGSDQGEIGTDVSLEMQISARE</sequence>
<proteinExistence type="predicted"/>
<dbReference type="PROSITE" id="PS51257">
    <property type="entry name" value="PROKAR_LIPOPROTEIN"/>
    <property type="match status" value="1"/>
</dbReference>